<dbReference type="InterPro" id="IPR023210">
    <property type="entry name" value="NADP_OxRdtase_dom"/>
</dbReference>
<dbReference type="EMBL" id="PNIM01000007">
    <property type="protein sequence ID" value="PMB75742.1"/>
    <property type="molecule type" value="Genomic_DNA"/>
</dbReference>
<proteinExistence type="predicted"/>
<dbReference type="EMBL" id="DSFH01000054">
    <property type="protein sequence ID" value="HEW64195.1"/>
    <property type="molecule type" value="Genomic_DNA"/>
</dbReference>
<dbReference type="PANTHER" id="PTHR43638:SF3">
    <property type="entry name" value="ALDEHYDE REDUCTASE"/>
    <property type="match status" value="1"/>
</dbReference>
<evidence type="ECO:0000259" key="1">
    <source>
        <dbReference type="Pfam" id="PF00248"/>
    </source>
</evidence>
<evidence type="ECO:0000313" key="5">
    <source>
        <dbReference type="Proteomes" id="UP000237153"/>
    </source>
</evidence>
<dbReference type="RefSeq" id="WP_014557668.1">
    <property type="nucleotide sequence ID" value="NZ_DSFH01000054.1"/>
</dbReference>
<reference evidence="2" key="2">
    <citation type="journal article" date="2020" name="mSystems">
        <title>Genome- and Community-Level Interaction Insights into Carbon Utilization and Element Cycling Functions of Hydrothermarchaeota in Hydrothermal Sediment.</title>
        <authorList>
            <person name="Zhou Z."/>
            <person name="Liu Y."/>
            <person name="Xu W."/>
            <person name="Pan J."/>
            <person name="Luo Z.H."/>
            <person name="Li M."/>
        </authorList>
    </citation>
    <scope>NUCLEOTIDE SEQUENCE [LARGE SCALE GENOMIC DNA]</scope>
    <source>
        <strain evidence="2">SpSt-1261</strain>
    </source>
</reference>
<dbReference type="AlphaFoldDB" id="A0A2J6N334"/>
<dbReference type="PRINTS" id="PR00069">
    <property type="entry name" value="ALDKETRDTASE"/>
</dbReference>
<dbReference type="Proteomes" id="UP000652307">
    <property type="component" value="Unassembled WGS sequence"/>
</dbReference>
<name>A0A2J6N334_9CREN</name>
<dbReference type="PANTHER" id="PTHR43638">
    <property type="entry name" value="OXIDOREDUCTASE, ALDO/KETO REDUCTASE FAMILY PROTEIN"/>
    <property type="match status" value="1"/>
</dbReference>
<dbReference type="CDD" id="cd19072">
    <property type="entry name" value="AKR_AKR3F1-like"/>
    <property type="match status" value="1"/>
</dbReference>
<dbReference type="OMA" id="ACATNQV"/>
<dbReference type="InterPro" id="IPR036812">
    <property type="entry name" value="NAD(P)_OxRdtase_dom_sf"/>
</dbReference>
<evidence type="ECO:0000313" key="2">
    <source>
        <dbReference type="EMBL" id="HEW64195.1"/>
    </source>
</evidence>
<dbReference type="Gene3D" id="3.20.20.100">
    <property type="entry name" value="NADP-dependent oxidoreductase domain"/>
    <property type="match status" value="1"/>
</dbReference>
<dbReference type="GeneID" id="12449603"/>
<dbReference type="EMBL" id="JADEZV010000002">
    <property type="protein sequence ID" value="MBE9391131.1"/>
    <property type="molecule type" value="Genomic_DNA"/>
</dbReference>
<dbReference type="Proteomes" id="UP000886076">
    <property type="component" value="Unassembled WGS sequence"/>
</dbReference>
<comment type="caution">
    <text evidence="4">The sequence shown here is derived from an EMBL/GenBank/DDBJ whole genome shotgun (WGS) entry which is preliminary data.</text>
</comment>
<dbReference type="InterPro" id="IPR020471">
    <property type="entry name" value="AKR"/>
</dbReference>
<sequence length="272" mass="30796">MEKKCFKNIGCVSALGIGTWGIGGGFWTPDYSQDLENEKILKYAIRNGITLIDTAEMYGGGHSEEIVGNAIKGERRDELFIVTKVWNANASYDRVLKSAEMSSKRLGTYIDLYLLHWPSDTVNICETIRAFEELVERGIIRYYGVSNFSVERLEGAMNCQKKFEIVAVENQLSLKNKEDLYNVVEYAKRKGMLYLAYTPIDKGTIANSGILKEIGQKYNRSPVQVALNWLISIQPVVPIPKASNLKHLKENLGAVGWRISEEDWKLLEKAYI</sequence>
<dbReference type="Pfam" id="PF00248">
    <property type="entry name" value="Aldo_ket_red"/>
    <property type="match status" value="1"/>
</dbReference>
<reference evidence="3" key="3">
    <citation type="submission" date="2020-10" db="EMBL/GenBank/DDBJ databases">
        <title>Fervidococcus fontis strain 3639Fd - the first crenarchaeon capable of growth on lipids.</title>
        <authorList>
            <person name="Kochetkova T.V."/>
            <person name="Elcheninov A.G."/>
            <person name="Toschakov S.V."/>
            <person name="Kublanov I.V."/>
        </authorList>
    </citation>
    <scope>NUCLEOTIDE SEQUENCE</scope>
    <source>
        <strain evidence="3">3639Fd</strain>
    </source>
</reference>
<evidence type="ECO:0000313" key="3">
    <source>
        <dbReference type="EMBL" id="MBE9391131.1"/>
    </source>
</evidence>
<protein>
    <submittedName>
        <fullName evidence="4">2,5-didehydrogluconate reductase DkgB</fullName>
    </submittedName>
    <submittedName>
        <fullName evidence="2">Aldo/keto reductase</fullName>
    </submittedName>
</protein>
<gene>
    <name evidence="4" type="ORF">C0188_01995</name>
    <name evidence="2" type="ORF">ENO39_03965</name>
    <name evidence="3" type="ORF">IOK49_03435</name>
</gene>
<organism evidence="4 5">
    <name type="scientific">Fervidicoccus fontis</name>
    <dbReference type="NCBI Taxonomy" id="683846"/>
    <lineage>
        <taxon>Archaea</taxon>
        <taxon>Thermoproteota</taxon>
        <taxon>Thermoprotei</taxon>
        <taxon>Fervidicoccales</taxon>
        <taxon>Fervidicoccaceae</taxon>
        <taxon>Fervidicoccus</taxon>
    </lineage>
</organism>
<evidence type="ECO:0000313" key="4">
    <source>
        <dbReference type="EMBL" id="PMB75742.1"/>
    </source>
</evidence>
<accession>A0A2J6N334</accession>
<feature type="domain" description="NADP-dependent oxidoreductase" evidence="1">
    <location>
        <begin position="15"/>
        <end position="271"/>
    </location>
</feature>
<reference evidence="4 5" key="1">
    <citation type="submission" date="2018-01" db="EMBL/GenBank/DDBJ databases">
        <title>Metagenomic assembled genomes from two thermal pools in the Uzon Caldera, Kamchatka, Russia.</title>
        <authorList>
            <person name="Wilkins L."/>
            <person name="Ettinger C."/>
        </authorList>
    </citation>
    <scope>NUCLEOTIDE SEQUENCE [LARGE SCALE GENOMIC DNA]</scope>
    <source>
        <strain evidence="4">ZAV-06</strain>
    </source>
</reference>
<dbReference type="GO" id="GO:0016491">
    <property type="term" value="F:oxidoreductase activity"/>
    <property type="evidence" value="ECO:0007669"/>
    <property type="project" value="InterPro"/>
</dbReference>
<dbReference type="SUPFAM" id="SSF51430">
    <property type="entry name" value="NAD(P)-linked oxidoreductase"/>
    <property type="match status" value="1"/>
</dbReference>
<dbReference type="Proteomes" id="UP000237153">
    <property type="component" value="Unassembled WGS sequence"/>
</dbReference>